<feature type="compositionally biased region" description="Basic and acidic residues" evidence="1">
    <location>
        <begin position="56"/>
        <end position="65"/>
    </location>
</feature>
<evidence type="ECO:0000256" key="1">
    <source>
        <dbReference type="SAM" id="MobiDB-lite"/>
    </source>
</evidence>
<keyword evidence="3" id="KW-1185">Reference proteome</keyword>
<comment type="caution">
    <text evidence="2">The sequence shown here is derived from an EMBL/GenBank/DDBJ whole genome shotgun (WGS) entry which is preliminary data.</text>
</comment>
<gene>
    <name evidence="2" type="ORF">ANCCAN_18300</name>
</gene>
<reference evidence="2 3" key="1">
    <citation type="submission" date="2014-10" db="EMBL/GenBank/DDBJ databases">
        <title>Draft genome of the hookworm Ancylostoma caninum.</title>
        <authorList>
            <person name="Mitreva M."/>
        </authorList>
    </citation>
    <scope>NUCLEOTIDE SEQUENCE [LARGE SCALE GENOMIC DNA]</scope>
    <source>
        <strain evidence="2 3">Baltimore</strain>
    </source>
</reference>
<dbReference type="AlphaFoldDB" id="A0A368FUE0"/>
<sequence>MNSNRLSRPERKNKDRITMKLKEIRSPKKEMPHTRRSRRSRHTSMYVISPHQRSSPRPERPFSSV</sequence>
<organism evidence="2 3">
    <name type="scientific">Ancylostoma caninum</name>
    <name type="common">Dog hookworm</name>
    <dbReference type="NCBI Taxonomy" id="29170"/>
    <lineage>
        <taxon>Eukaryota</taxon>
        <taxon>Metazoa</taxon>
        <taxon>Ecdysozoa</taxon>
        <taxon>Nematoda</taxon>
        <taxon>Chromadorea</taxon>
        <taxon>Rhabditida</taxon>
        <taxon>Rhabditina</taxon>
        <taxon>Rhabditomorpha</taxon>
        <taxon>Strongyloidea</taxon>
        <taxon>Ancylostomatidae</taxon>
        <taxon>Ancylostomatinae</taxon>
        <taxon>Ancylostoma</taxon>
    </lineage>
</organism>
<feature type="compositionally biased region" description="Basic and acidic residues" evidence="1">
    <location>
        <begin position="7"/>
        <end position="33"/>
    </location>
</feature>
<proteinExistence type="predicted"/>
<accession>A0A368FUE0</accession>
<evidence type="ECO:0000313" key="2">
    <source>
        <dbReference type="EMBL" id="RCN35831.1"/>
    </source>
</evidence>
<feature type="region of interest" description="Disordered" evidence="1">
    <location>
        <begin position="1"/>
        <end position="65"/>
    </location>
</feature>
<dbReference type="Proteomes" id="UP000252519">
    <property type="component" value="Unassembled WGS sequence"/>
</dbReference>
<dbReference type="EMBL" id="JOJR01000621">
    <property type="protein sequence ID" value="RCN35831.1"/>
    <property type="molecule type" value="Genomic_DNA"/>
</dbReference>
<protein>
    <submittedName>
        <fullName evidence="2">Uncharacterized protein</fullName>
    </submittedName>
</protein>
<evidence type="ECO:0000313" key="3">
    <source>
        <dbReference type="Proteomes" id="UP000252519"/>
    </source>
</evidence>
<name>A0A368FUE0_ANCCA</name>